<comment type="catalytic activity">
    <reaction evidence="6">
        <text>a 5'-end (N(7)-methyl 5'-triphosphoguanosine)-ribonucleoside in snRNA + S-adenosyl-L-methionine = a 5'-end (N(2),N(7)-dimethyl 5'-triphosphoguanosine)-ribonucleoside in snRNA + S-adenosyl-L-homocysteine + H(+)</text>
        <dbReference type="Rhea" id="RHEA:78471"/>
        <dbReference type="Rhea" id="RHEA-COMP:19085"/>
        <dbReference type="Rhea" id="RHEA-COMP:19087"/>
        <dbReference type="ChEBI" id="CHEBI:15378"/>
        <dbReference type="ChEBI" id="CHEBI:57856"/>
        <dbReference type="ChEBI" id="CHEBI:59789"/>
        <dbReference type="ChEBI" id="CHEBI:156461"/>
        <dbReference type="ChEBI" id="CHEBI:172880"/>
    </reaction>
    <physiologicalReaction direction="left-to-right" evidence="6">
        <dbReference type="Rhea" id="RHEA:78472"/>
    </physiologicalReaction>
</comment>
<evidence type="ECO:0000256" key="8">
    <source>
        <dbReference type="SAM" id="MobiDB-lite"/>
    </source>
</evidence>
<evidence type="ECO:0000313" key="9">
    <source>
        <dbReference type="EMBL" id="SPO36166.1"/>
    </source>
</evidence>
<dbReference type="Pfam" id="PF09445">
    <property type="entry name" value="Methyltransf_15"/>
    <property type="match status" value="2"/>
</dbReference>
<dbReference type="InterPro" id="IPR019012">
    <property type="entry name" value="RNA_cap_Gua-N2-MeTrfase"/>
</dbReference>
<dbReference type="EMBL" id="OOIP01000003">
    <property type="protein sequence ID" value="SPO36166.1"/>
    <property type="molecule type" value="Genomic_DNA"/>
</dbReference>
<gene>
    <name evidence="9" type="ORF">PSFLO_01637</name>
</gene>
<feature type="region of interest" description="Disordered" evidence="8">
    <location>
        <begin position="228"/>
        <end position="260"/>
    </location>
</feature>
<dbReference type="GO" id="GO:0005634">
    <property type="term" value="C:nucleus"/>
    <property type="evidence" value="ECO:0007669"/>
    <property type="project" value="TreeGrafter"/>
</dbReference>
<keyword evidence="10" id="KW-1185">Reference proteome</keyword>
<reference evidence="9 10" key="1">
    <citation type="submission" date="2018-03" db="EMBL/GenBank/DDBJ databases">
        <authorList>
            <person name="Guldener U."/>
        </authorList>
    </citation>
    <scope>NUCLEOTIDE SEQUENCE [LARGE SCALE GENOMIC DNA]</scope>
    <source>
        <strain evidence="9 10">DAOM196992</strain>
    </source>
</reference>
<proteinExistence type="inferred from homology"/>
<feature type="region of interest" description="Disordered" evidence="8">
    <location>
        <begin position="1"/>
        <end position="35"/>
    </location>
</feature>
<evidence type="ECO:0000256" key="5">
    <source>
        <dbReference type="ARBA" id="ARBA00048763"/>
    </source>
</evidence>
<dbReference type="SUPFAM" id="SSF53335">
    <property type="entry name" value="S-adenosyl-L-methionine-dependent methyltransferases"/>
    <property type="match status" value="1"/>
</dbReference>
<sequence>MAGPSKKRKRNSYANGSNSNGDRRHALTDNDRTHGPGSVYASIPPSLLSLALTTSHSLPPALQKYWWKRHTLFSLFSSGILLDEQSWYSVTPEPIAHRIATRCSSTTALDAFCGAGGNAIQLALTCERVVAIDIDENKIRLARHNAQIYGVQDRITFCHGDYIDFVHDVQEWRRRKDRRNDGDSGGQGQDRGEEDEQSQRPSKWNDAEKLDIDVVFLSPPWGGVGYLEPASMANTPTTSPSKPTATVASPSPPPPPSTQSAYTDIYPLSLLQPLPGKQLFDLTSTITGDIAFYLPRNSDLDEIANLVPPSAEGEGEGENGVKIKVEEQYLGPKLSAITCYFGRLASDWDDETDTWRTT</sequence>
<evidence type="ECO:0000313" key="10">
    <source>
        <dbReference type="Proteomes" id="UP000323386"/>
    </source>
</evidence>
<feature type="compositionally biased region" description="Basic residues" evidence="8">
    <location>
        <begin position="1"/>
        <end position="11"/>
    </location>
</feature>
<dbReference type="PANTHER" id="PTHR14741">
    <property type="entry name" value="S-ADENOSYLMETHIONINE-DEPENDENT METHYLTRANSFERASE RELATED"/>
    <property type="match status" value="1"/>
</dbReference>
<dbReference type="OrthoDB" id="194443at2759"/>
<feature type="compositionally biased region" description="Low complexity" evidence="8">
    <location>
        <begin position="235"/>
        <end position="249"/>
    </location>
</feature>
<comment type="catalytic activity">
    <reaction evidence="5">
        <text>a 5'-end (N(2),N(7)-dimethyl 5'-triphosphoguanosine)-ribonucleoside in snRNA + S-adenosyl-L-methionine = a 5'-end (N(2),N(2),N(7)-trimethyl 5'-triphosphoguanosine)-ribonucleoside in snRNA + S-adenosyl-L-homocysteine + H(+)</text>
        <dbReference type="Rhea" id="RHEA:78479"/>
        <dbReference type="Rhea" id="RHEA-COMP:19087"/>
        <dbReference type="Rhea" id="RHEA-COMP:19089"/>
        <dbReference type="ChEBI" id="CHEBI:15378"/>
        <dbReference type="ChEBI" id="CHEBI:57856"/>
        <dbReference type="ChEBI" id="CHEBI:59789"/>
        <dbReference type="ChEBI" id="CHEBI:167623"/>
        <dbReference type="ChEBI" id="CHEBI:172880"/>
    </reaction>
    <physiologicalReaction direction="left-to-right" evidence="5">
        <dbReference type="Rhea" id="RHEA:78480"/>
    </physiologicalReaction>
</comment>
<evidence type="ECO:0000256" key="4">
    <source>
        <dbReference type="ARBA" id="ARBA00048740"/>
    </source>
</evidence>
<dbReference type="GO" id="GO:0071164">
    <property type="term" value="F:RNA cap trimethylguanosine synthase activity"/>
    <property type="evidence" value="ECO:0007669"/>
    <property type="project" value="TreeGrafter"/>
</dbReference>
<evidence type="ECO:0000256" key="7">
    <source>
        <dbReference type="ARBA" id="ARBA00049790"/>
    </source>
</evidence>
<evidence type="ECO:0000256" key="2">
    <source>
        <dbReference type="ARBA" id="ARBA00025783"/>
    </source>
</evidence>
<feature type="region of interest" description="Disordered" evidence="8">
    <location>
        <begin position="175"/>
        <end position="205"/>
    </location>
</feature>
<evidence type="ECO:0000256" key="3">
    <source>
        <dbReference type="ARBA" id="ARBA00047418"/>
    </source>
</evidence>
<comment type="similarity">
    <text evidence="2">Belongs to the methyltransferase superfamily. Trimethylguanosine synthase family.</text>
</comment>
<dbReference type="PANTHER" id="PTHR14741:SF32">
    <property type="entry name" value="TRIMETHYLGUANOSINE SYNTHASE"/>
    <property type="match status" value="1"/>
</dbReference>
<protein>
    <recommendedName>
        <fullName evidence="1">Trimethylguanosine synthase</fullName>
    </recommendedName>
    <alternativeName>
        <fullName evidence="7">Cap-specific guanine-N(2) methyltransferase</fullName>
    </alternativeName>
</protein>
<dbReference type="InterPro" id="IPR029063">
    <property type="entry name" value="SAM-dependent_MTases_sf"/>
</dbReference>
<accession>A0A5C3EX47</accession>
<organism evidence="9 10">
    <name type="scientific">Pseudozyma flocculosa</name>
    <dbReference type="NCBI Taxonomy" id="84751"/>
    <lineage>
        <taxon>Eukaryota</taxon>
        <taxon>Fungi</taxon>
        <taxon>Dikarya</taxon>
        <taxon>Basidiomycota</taxon>
        <taxon>Ustilaginomycotina</taxon>
        <taxon>Ustilaginomycetes</taxon>
        <taxon>Ustilaginales</taxon>
        <taxon>Ustilaginaceae</taxon>
        <taxon>Pseudozyma</taxon>
    </lineage>
</organism>
<comment type="catalytic activity">
    <reaction evidence="3">
        <text>a 5'-end (N(2),N(7)-dimethyl 5'-triphosphoguanosine)-ribonucleoside in snoRNA + S-adenosyl-L-methionine = a 5'-end (N(2),N(2),N(7)-trimethyl 5'-triphosphoguanosine)-ribonucleoside in snoRNA + S-adenosyl-L-homocysteine + H(+)</text>
        <dbReference type="Rhea" id="RHEA:78507"/>
        <dbReference type="Rhea" id="RHEA-COMP:19088"/>
        <dbReference type="Rhea" id="RHEA-COMP:19090"/>
        <dbReference type="ChEBI" id="CHEBI:15378"/>
        <dbReference type="ChEBI" id="CHEBI:57856"/>
        <dbReference type="ChEBI" id="CHEBI:59789"/>
        <dbReference type="ChEBI" id="CHEBI:167623"/>
        <dbReference type="ChEBI" id="CHEBI:172880"/>
    </reaction>
    <physiologicalReaction direction="left-to-right" evidence="3">
        <dbReference type="Rhea" id="RHEA:78508"/>
    </physiologicalReaction>
</comment>
<dbReference type="CDD" id="cd02440">
    <property type="entry name" value="AdoMet_MTases"/>
    <property type="match status" value="1"/>
</dbReference>
<dbReference type="Gene3D" id="3.40.50.150">
    <property type="entry name" value="Vaccinia Virus protein VP39"/>
    <property type="match status" value="1"/>
</dbReference>
<name>A0A5C3EX47_9BASI</name>
<evidence type="ECO:0000256" key="6">
    <source>
        <dbReference type="ARBA" id="ARBA00049075"/>
    </source>
</evidence>
<evidence type="ECO:0000256" key="1">
    <source>
        <dbReference type="ARBA" id="ARBA00018517"/>
    </source>
</evidence>
<dbReference type="AlphaFoldDB" id="A0A5C3EX47"/>
<feature type="compositionally biased region" description="Basic and acidic residues" evidence="8">
    <location>
        <begin position="21"/>
        <end position="34"/>
    </location>
</feature>
<dbReference type="Proteomes" id="UP000323386">
    <property type="component" value="Unassembled WGS sequence"/>
</dbReference>
<comment type="catalytic activity">
    <reaction evidence="4">
        <text>a 5'-end (N(7)-methyl 5'-triphosphoguanosine)-ribonucleoside in snoRNA + S-adenosyl-L-methionine = a 5'-end (N(2),N(7)-dimethyl 5'-triphosphoguanosine)-ribonucleoside in snoRNA + S-adenosyl-L-homocysteine + H(+)</text>
        <dbReference type="Rhea" id="RHEA:78475"/>
        <dbReference type="Rhea" id="RHEA-COMP:19086"/>
        <dbReference type="Rhea" id="RHEA-COMP:19088"/>
        <dbReference type="ChEBI" id="CHEBI:15378"/>
        <dbReference type="ChEBI" id="CHEBI:57856"/>
        <dbReference type="ChEBI" id="CHEBI:59789"/>
        <dbReference type="ChEBI" id="CHEBI:156461"/>
        <dbReference type="ChEBI" id="CHEBI:172880"/>
    </reaction>
    <physiologicalReaction direction="left-to-right" evidence="4">
        <dbReference type="Rhea" id="RHEA:78476"/>
    </physiologicalReaction>
</comment>